<proteinExistence type="predicted"/>
<name>A0A7J9HUQ2_9ROSI</name>
<evidence type="ECO:0000259" key="2">
    <source>
        <dbReference type="PROSITE" id="PS50102"/>
    </source>
</evidence>
<comment type="caution">
    <text evidence="3">The sequence shown here is derived from an EMBL/GenBank/DDBJ whole genome shotgun (WGS) entry which is preliminary data.</text>
</comment>
<organism evidence="3 4">
    <name type="scientific">Gossypium harknessii</name>
    <dbReference type="NCBI Taxonomy" id="34285"/>
    <lineage>
        <taxon>Eukaryota</taxon>
        <taxon>Viridiplantae</taxon>
        <taxon>Streptophyta</taxon>
        <taxon>Embryophyta</taxon>
        <taxon>Tracheophyta</taxon>
        <taxon>Spermatophyta</taxon>
        <taxon>Magnoliopsida</taxon>
        <taxon>eudicotyledons</taxon>
        <taxon>Gunneridae</taxon>
        <taxon>Pentapetalae</taxon>
        <taxon>rosids</taxon>
        <taxon>malvids</taxon>
        <taxon>Malvales</taxon>
        <taxon>Malvaceae</taxon>
        <taxon>Malvoideae</taxon>
        <taxon>Gossypium</taxon>
    </lineage>
</organism>
<feature type="domain" description="RRM" evidence="2">
    <location>
        <begin position="1"/>
        <end position="58"/>
    </location>
</feature>
<keyword evidence="1" id="KW-0694">RNA-binding</keyword>
<dbReference type="CDD" id="cd00590">
    <property type="entry name" value="RRM_SF"/>
    <property type="match status" value="1"/>
</dbReference>
<dbReference type="Proteomes" id="UP000593560">
    <property type="component" value="Unassembled WGS sequence"/>
</dbReference>
<dbReference type="Pfam" id="PF00076">
    <property type="entry name" value="RRM_1"/>
    <property type="match status" value="1"/>
</dbReference>
<evidence type="ECO:0000313" key="4">
    <source>
        <dbReference type="Proteomes" id="UP000593560"/>
    </source>
</evidence>
<dbReference type="AlphaFoldDB" id="A0A7J9HUQ2"/>
<dbReference type="PROSITE" id="PS50102">
    <property type="entry name" value="RRM"/>
    <property type="match status" value="1"/>
</dbReference>
<dbReference type="InterPro" id="IPR012677">
    <property type="entry name" value="Nucleotide-bd_a/b_plait_sf"/>
</dbReference>
<dbReference type="InterPro" id="IPR000504">
    <property type="entry name" value="RRM_dom"/>
</dbReference>
<keyword evidence="4" id="KW-1185">Reference proteome</keyword>
<dbReference type="OrthoDB" id="1749483at2759"/>
<protein>
    <recommendedName>
        <fullName evidence="2">RRM domain-containing protein</fullName>
    </recommendedName>
</protein>
<dbReference type="EMBL" id="JABFAD010000011">
    <property type="protein sequence ID" value="MBA0813580.1"/>
    <property type="molecule type" value="Genomic_DNA"/>
</dbReference>
<gene>
    <name evidence="3" type="ORF">Gohar_027416</name>
</gene>
<feature type="non-terminal residue" evidence="3">
    <location>
        <position position="58"/>
    </location>
</feature>
<evidence type="ECO:0000256" key="1">
    <source>
        <dbReference type="PROSITE-ProRule" id="PRU00176"/>
    </source>
</evidence>
<dbReference type="Gene3D" id="3.30.70.330">
    <property type="match status" value="1"/>
</dbReference>
<dbReference type="GO" id="GO:0003723">
    <property type="term" value="F:RNA binding"/>
    <property type="evidence" value="ECO:0007669"/>
    <property type="project" value="UniProtKB-UniRule"/>
</dbReference>
<sequence>MMVFVLNISLSMHWKGLRVMFRFHGEVLVAFIQAKRSKEGKRFGFVRFSNMTDARRAI</sequence>
<reference evidence="3 4" key="1">
    <citation type="journal article" date="2019" name="Genome Biol. Evol.">
        <title>Insights into the evolution of the New World diploid cottons (Gossypium, subgenus Houzingenia) based on genome sequencing.</title>
        <authorList>
            <person name="Grover C.E."/>
            <person name="Arick M.A. 2nd"/>
            <person name="Thrash A."/>
            <person name="Conover J.L."/>
            <person name="Sanders W.S."/>
            <person name="Peterson D.G."/>
            <person name="Frelichowski J.E."/>
            <person name="Scheffler J.A."/>
            <person name="Scheffler B.E."/>
            <person name="Wendel J.F."/>
        </authorList>
    </citation>
    <scope>NUCLEOTIDE SEQUENCE [LARGE SCALE GENOMIC DNA]</scope>
    <source>
        <strain evidence="3">0</strain>
        <tissue evidence="3">Leaf</tissue>
    </source>
</reference>
<accession>A0A7J9HUQ2</accession>
<dbReference type="SUPFAM" id="SSF54928">
    <property type="entry name" value="RNA-binding domain, RBD"/>
    <property type="match status" value="1"/>
</dbReference>
<evidence type="ECO:0000313" key="3">
    <source>
        <dbReference type="EMBL" id="MBA0813580.1"/>
    </source>
</evidence>
<dbReference type="InterPro" id="IPR035979">
    <property type="entry name" value="RBD_domain_sf"/>
</dbReference>